<keyword evidence="2" id="KW-1185">Reference proteome</keyword>
<dbReference type="Proteomes" id="UP000827872">
    <property type="component" value="Linkage Group LG12"/>
</dbReference>
<gene>
    <name evidence="1" type="ORF">K3G42_019137</name>
</gene>
<name>A0ACB8F0U4_9SAUR</name>
<dbReference type="EMBL" id="CM037625">
    <property type="protein sequence ID" value="KAH7998706.1"/>
    <property type="molecule type" value="Genomic_DNA"/>
</dbReference>
<protein>
    <submittedName>
        <fullName evidence="1">Uncharacterized protein</fullName>
    </submittedName>
</protein>
<proteinExistence type="predicted"/>
<accession>A0ACB8F0U4</accession>
<comment type="caution">
    <text evidence="1">The sequence shown here is derived from an EMBL/GenBank/DDBJ whole genome shotgun (WGS) entry which is preliminary data.</text>
</comment>
<evidence type="ECO:0000313" key="1">
    <source>
        <dbReference type="EMBL" id="KAH7998706.1"/>
    </source>
</evidence>
<evidence type="ECO:0000313" key="2">
    <source>
        <dbReference type="Proteomes" id="UP000827872"/>
    </source>
</evidence>
<sequence>MVVLLQFLEVCPGPVFPERVLKMPPQAPYKLVKIQCLPRIAPPAMPQPPLPDLVHLLSIIFKFILHRSHLGSHLHEEVGKCFSLKPLRSFFSSCLKSLPGVRRNLSPQLTAPIRQNNKDNTDIKEWKEYDKSKLFMADLESGLHYLFRVELATHRTLEGAALKTFKDFVTVLAKSAKSSPEPSSCGLHSVLPTYTWVSEQEELTDYQTANFILWSVMDVCLD</sequence>
<organism evidence="1 2">
    <name type="scientific">Sphaerodactylus townsendi</name>
    <dbReference type="NCBI Taxonomy" id="933632"/>
    <lineage>
        <taxon>Eukaryota</taxon>
        <taxon>Metazoa</taxon>
        <taxon>Chordata</taxon>
        <taxon>Craniata</taxon>
        <taxon>Vertebrata</taxon>
        <taxon>Euteleostomi</taxon>
        <taxon>Lepidosauria</taxon>
        <taxon>Squamata</taxon>
        <taxon>Bifurcata</taxon>
        <taxon>Gekkota</taxon>
        <taxon>Sphaerodactylidae</taxon>
        <taxon>Sphaerodactylus</taxon>
    </lineage>
</organism>
<reference evidence="1" key="1">
    <citation type="submission" date="2021-08" db="EMBL/GenBank/DDBJ databases">
        <title>The first chromosome-level gecko genome reveals the dynamic sex chromosomes of Neotropical dwarf geckos (Sphaerodactylidae: Sphaerodactylus).</title>
        <authorList>
            <person name="Pinto B.J."/>
            <person name="Keating S.E."/>
            <person name="Gamble T."/>
        </authorList>
    </citation>
    <scope>NUCLEOTIDE SEQUENCE</scope>
    <source>
        <strain evidence="1">TG3544</strain>
    </source>
</reference>